<dbReference type="FunFam" id="3.90.1150.10:FF:000151">
    <property type="entry name" value="Alanine aminotransferase 2"/>
    <property type="match status" value="1"/>
</dbReference>
<name>A0A2P6NVF9_9EUKA</name>
<dbReference type="Gene3D" id="3.90.1150.10">
    <property type="entry name" value="Aspartate Aminotransferase, domain 1"/>
    <property type="match status" value="1"/>
</dbReference>
<dbReference type="Pfam" id="PF00155">
    <property type="entry name" value="Aminotran_1_2"/>
    <property type="match status" value="1"/>
</dbReference>
<dbReference type="OrthoDB" id="1732682at2759"/>
<reference evidence="8 9" key="1">
    <citation type="journal article" date="2018" name="Genome Biol. Evol.">
        <title>Multiple Roots of Fruiting Body Formation in Amoebozoa.</title>
        <authorList>
            <person name="Hillmann F."/>
            <person name="Forbes G."/>
            <person name="Novohradska S."/>
            <person name="Ferling I."/>
            <person name="Riege K."/>
            <person name="Groth M."/>
            <person name="Westermann M."/>
            <person name="Marz M."/>
            <person name="Spaller T."/>
            <person name="Winckler T."/>
            <person name="Schaap P."/>
            <person name="Glockner G."/>
        </authorList>
    </citation>
    <scope>NUCLEOTIDE SEQUENCE [LARGE SCALE GENOMIC DNA]</scope>
    <source>
        <strain evidence="8 9">Jena</strain>
    </source>
</reference>
<organism evidence="8 9">
    <name type="scientific">Planoprotostelium fungivorum</name>
    <dbReference type="NCBI Taxonomy" id="1890364"/>
    <lineage>
        <taxon>Eukaryota</taxon>
        <taxon>Amoebozoa</taxon>
        <taxon>Evosea</taxon>
        <taxon>Variosea</taxon>
        <taxon>Cavosteliida</taxon>
        <taxon>Cavosteliaceae</taxon>
        <taxon>Planoprotostelium</taxon>
    </lineage>
</organism>
<proteinExistence type="inferred from homology"/>
<comment type="caution">
    <text evidence="8">The sequence shown here is derived from an EMBL/GenBank/DDBJ whole genome shotgun (WGS) entry which is preliminary data.</text>
</comment>
<comment type="similarity">
    <text evidence="6">Belongs to the class-I pyridoxal-phosphate-dependent aminotransferase family. Alanine aminotransferase subfamily.</text>
</comment>
<dbReference type="Gene3D" id="3.40.640.10">
    <property type="entry name" value="Type I PLP-dependent aspartate aminotransferase-like (Major domain)"/>
    <property type="match status" value="1"/>
</dbReference>
<dbReference type="Proteomes" id="UP000241769">
    <property type="component" value="Unassembled WGS sequence"/>
</dbReference>
<dbReference type="InterPro" id="IPR015422">
    <property type="entry name" value="PyrdxlP-dep_Trfase_small"/>
</dbReference>
<evidence type="ECO:0000256" key="5">
    <source>
        <dbReference type="ARBA" id="ARBA00022898"/>
    </source>
</evidence>
<dbReference type="InterPro" id="IPR015424">
    <property type="entry name" value="PyrdxlP-dep_Trfase"/>
</dbReference>
<evidence type="ECO:0000313" key="9">
    <source>
        <dbReference type="Proteomes" id="UP000241769"/>
    </source>
</evidence>
<dbReference type="AlphaFoldDB" id="A0A2P6NVF9"/>
<dbReference type="EMBL" id="MDYQ01000016">
    <property type="protein sequence ID" value="PRP87945.1"/>
    <property type="molecule type" value="Genomic_DNA"/>
</dbReference>
<sequence length="477" mass="53240">MTKQLDVSNIRPNVRKVEFRLKDEVVDRALSYKKLFEDKDPKTSELKFPDLVFFNVGDAHVAGQKPISFYRQVLAMIAYPPLMDNPPAGIPEDAVQRARVLHKASAGLGAYSGAQGLLHVRQTCAKFIEKRDGFASDANNIILTDGSYDALKIGFELLIRDERDTILIPAPGYPLYSAVIREIGGIPQHYFLEDKHQFNPQVDELKRVYEQAESKGQKIRAIVINNPGNPAGNVLSRETLVQLLKFAKEKNIVVMADEVYQVNAYDIKAPFVSLRKISKEEDIQVEMLSFQSTSKGFSAECGVRGGYIEFYNVDGNTVKEAVKLVSVRLSPNTTGQIILDLACDPPTEGQASYPLFHEESEAIMGQLRRKAKAIEDSFNSMNGTSCAEIKGSLFAFPQIHFSEKALQSAKEAGLSPDTFYASQLLDATGVCVSSGNIFGQKEGTYHIRLTLMPTEDRVKVALDRIKTFNEEFYRKYQ</sequence>
<evidence type="ECO:0000259" key="7">
    <source>
        <dbReference type="Pfam" id="PF00155"/>
    </source>
</evidence>
<comment type="subunit">
    <text evidence="2">Homodimer.</text>
</comment>
<accession>A0A2P6NVF9</accession>
<feature type="domain" description="Aminotransferase class I/classII large" evidence="7">
    <location>
        <begin position="90"/>
        <end position="465"/>
    </location>
</feature>
<dbReference type="PANTHER" id="PTHR11751:SF29">
    <property type="entry name" value="ALANINE TRANSAMINASE"/>
    <property type="match status" value="1"/>
</dbReference>
<evidence type="ECO:0000256" key="2">
    <source>
        <dbReference type="ARBA" id="ARBA00011738"/>
    </source>
</evidence>
<dbReference type="InterPro" id="IPR004839">
    <property type="entry name" value="Aminotransferase_I/II_large"/>
</dbReference>
<keyword evidence="9" id="KW-1185">Reference proteome</keyword>
<evidence type="ECO:0000256" key="3">
    <source>
        <dbReference type="ARBA" id="ARBA00022576"/>
    </source>
</evidence>
<dbReference type="PANTHER" id="PTHR11751">
    <property type="entry name" value="ALANINE AMINOTRANSFERASE"/>
    <property type="match status" value="1"/>
</dbReference>
<comment type="cofactor">
    <cofactor evidence="1">
        <name>pyridoxal 5'-phosphate</name>
        <dbReference type="ChEBI" id="CHEBI:597326"/>
    </cofactor>
</comment>
<dbReference type="GO" id="GO:0030170">
    <property type="term" value="F:pyridoxal phosphate binding"/>
    <property type="evidence" value="ECO:0007669"/>
    <property type="project" value="InterPro"/>
</dbReference>
<keyword evidence="4 8" id="KW-0808">Transferase</keyword>
<keyword evidence="5" id="KW-0663">Pyridoxal phosphate</keyword>
<dbReference type="CDD" id="cd00609">
    <property type="entry name" value="AAT_like"/>
    <property type="match status" value="1"/>
</dbReference>
<evidence type="ECO:0000256" key="4">
    <source>
        <dbReference type="ARBA" id="ARBA00022679"/>
    </source>
</evidence>
<dbReference type="GO" id="GO:0042853">
    <property type="term" value="P:L-alanine catabolic process"/>
    <property type="evidence" value="ECO:0007669"/>
    <property type="project" value="UniProtKB-UniPathway"/>
</dbReference>
<evidence type="ECO:0000256" key="1">
    <source>
        <dbReference type="ARBA" id="ARBA00001933"/>
    </source>
</evidence>
<dbReference type="FunFam" id="3.40.640.10:FF:000236">
    <property type="entry name" value="Alanine aminotransferase 2"/>
    <property type="match status" value="1"/>
</dbReference>
<dbReference type="InParanoid" id="A0A2P6NVF9"/>
<gene>
    <name evidence="8" type="ORF">PROFUN_02682</name>
</gene>
<dbReference type="InterPro" id="IPR045088">
    <property type="entry name" value="ALAT1/2-like"/>
</dbReference>
<keyword evidence="3 8" id="KW-0032">Aminotransferase</keyword>
<dbReference type="GO" id="GO:0008483">
    <property type="term" value="F:transaminase activity"/>
    <property type="evidence" value="ECO:0007669"/>
    <property type="project" value="UniProtKB-KW"/>
</dbReference>
<dbReference type="SUPFAM" id="SSF53383">
    <property type="entry name" value="PLP-dependent transferases"/>
    <property type="match status" value="1"/>
</dbReference>
<dbReference type="STRING" id="1890364.A0A2P6NVF9"/>
<evidence type="ECO:0000313" key="8">
    <source>
        <dbReference type="EMBL" id="PRP87945.1"/>
    </source>
</evidence>
<evidence type="ECO:0000256" key="6">
    <source>
        <dbReference type="ARBA" id="ARBA00025785"/>
    </source>
</evidence>
<dbReference type="UniPathway" id="UPA00528">
    <property type="reaction ID" value="UER00586"/>
</dbReference>
<dbReference type="InterPro" id="IPR015421">
    <property type="entry name" value="PyrdxlP-dep_Trfase_major"/>
</dbReference>
<dbReference type="Gene3D" id="1.10.287.1970">
    <property type="match status" value="1"/>
</dbReference>
<protein>
    <submittedName>
        <fullName evidence="8">Alanine aminotransferase</fullName>
    </submittedName>
</protein>